<gene>
    <name evidence="3" type="ORF">J0A66_21215</name>
</gene>
<dbReference type="InterPro" id="IPR040079">
    <property type="entry name" value="Glutathione_S-Trfase"/>
</dbReference>
<evidence type="ECO:0000259" key="2">
    <source>
        <dbReference type="PROSITE" id="PS50405"/>
    </source>
</evidence>
<dbReference type="CDD" id="cd03056">
    <property type="entry name" value="GST_N_4"/>
    <property type="match status" value="1"/>
</dbReference>
<dbReference type="Pfam" id="PF13417">
    <property type="entry name" value="GST_N_3"/>
    <property type="match status" value="1"/>
</dbReference>
<dbReference type="PANTHER" id="PTHR44051">
    <property type="entry name" value="GLUTATHIONE S-TRANSFERASE-RELATED"/>
    <property type="match status" value="1"/>
</dbReference>
<keyword evidence="4" id="KW-1185">Reference proteome</keyword>
<proteinExistence type="predicted"/>
<dbReference type="EMBL" id="JAFKCV010000028">
    <property type="protein sequence ID" value="MBN7827763.1"/>
    <property type="molecule type" value="Genomic_DNA"/>
</dbReference>
<dbReference type="InterPro" id="IPR036282">
    <property type="entry name" value="Glutathione-S-Trfase_C_sf"/>
</dbReference>
<dbReference type="AlphaFoldDB" id="A0A939DRR7"/>
<dbReference type="Proteomes" id="UP000664654">
    <property type="component" value="Unassembled WGS sequence"/>
</dbReference>
<dbReference type="PANTHER" id="PTHR44051:SF2">
    <property type="entry name" value="HYPOTHETICAL GLUTATHIONE S-TRANSFERASE LIKE PROTEIN"/>
    <property type="match status" value="1"/>
</dbReference>
<dbReference type="InterPro" id="IPR004045">
    <property type="entry name" value="Glutathione_S-Trfase_N"/>
</dbReference>
<accession>A0A939DRR7</accession>
<evidence type="ECO:0000313" key="3">
    <source>
        <dbReference type="EMBL" id="MBN7827763.1"/>
    </source>
</evidence>
<dbReference type="PROSITE" id="PS50404">
    <property type="entry name" value="GST_NTER"/>
    <property type="match status" value="1"/>
</dbReference>
<dbReference type="Gene3D" id="3.40.30.10">
    <property type="entry name" value="Glutaredoxin"/>
    <property type="match status" value="1"/>
</dbReference>
<dbReference type="Gene3D" id="1.20.1050.10">
    <property type="match status" value="1"/>
</dbReference>
<evidence type="ECO:0000259" key="1">
    <source>
        <dbReference type="PROSITE" id="PS50404"/>
    </source>
</evidence>
<dbReference type="SFLD" id="SFLDS00019">
    <property type="entry name" value="Glutathione_Transferase_(cytos"/>
    <property type="match status" value="1"/>
</dbReference>
<organism evidence="3 4">
    <name type="scientific">Bowmanella dokdonensis</name>
    <dbReference type="NCBI Taxonomy" id="751969"/>
    <lineage>
        <taxon>Bacteria</taxon>
        <taxon>Pseudomonadati</taxon>
        <taxon>Pseudomonadota</taxon>
        <taxon>Gammaproteobacteria</taxon>
        <taxon>Alteromonadales</taxon>
        <taxon>Alteromonadaceae</taxon>
        <taxon>Bowmanella</taxon>
    </lineage>
</organism>
<dbReference type="SUPFAM" id="SSF52833">
    <property type="entry name" value="Thioredoxin-like"/>
    <property type="match status" value="1"/>
</dbReference>
<dbReference type="InterPro" id="IPR036249">
    <property type="entry name" value="Thioredoxin-like_sf"/>
</dbReference>
<dbReference type="SFLD" id="SFLDG00358">
    <property type="entry name" value="Main_(cytGST)"/>
    <property type="match status" value="1"/>
</dbReference>
<evidence type="ECO:0000313" key="4">
    <source>
        <dbReference type="Proteomes" id="UP000664654"/>
    </source>
</evidence>
<sequence length="202" mass="22048">MTLYDLDGSGNCYKVRLFAALADIELELVAVDLRAGEHKGEAMRSLNPWCEVPILKDGNLVLRDAQAILVYLAGRYGGEAWWPGEAHLQGEVMQWLSVAANEIQHGPAAARLGKKFAADLDLNLAQARSKRILGLMDAHLAKHQWLAAGRPSIAECAVFPYIGLAWEGGLEMGPYQNVQAWMQRIRALQGFKAMPGINGPGS</sequence>
<dbReference type="SUPFAM" id="SSF47616">
    <property type="entry name" value="GST C-terminal domain-like"/>
    <property type="match status" value="1"/>
</dbReference>
<dbReference type="PROSITE" id="PS50405">
    <property type="entry name" value="GST_CTER"/>
    <property type="match status" value="1"/>
</dbReference>
<dbReference type="Pfam" id="PF13410">
    <property type="entry name" value="GST_C_2"/>
    <property type="match status" value="1"/>
</dbReference>
<protein>
    <submittedName>
        <fullName evidence="3">Glutathione S-transferase</fullName>
    </submittedName>
</protein>
<dbReference type="CDD" id="cd03206">
    <property type="entry name" value="GST_C_7"/>
    <property type="match status" value="1"/>
</dbReference>
<dbReference type="InterPro" id="IPR010987">
    <property type="entry name" value="Glutathione-S-Trfase_C-like"/>
</dbReference>
<feature type="domain" description="GST C-terminal" evidence="2">
    <location>
        <begin position="85"/>
        <end position="202"/>
    </location>
</feature>
<reference evidence="3" key="1">
    <citation type="submission" date="2021-03" db="EMBL/GenBank/DDBJ databases">
        <title>novel species isolated from a fishpond in China.</title>
        <authorList>
            <person name="Lu H."/>
            <person name="Cai Z."/>
        </authorList>
    </citation>
    <scope>NUCLEOTIDE SEQUENCE</scope>
    <source>
        <strain evidence="3">JCM 30855</strain>
    </source>
</reference>
<name>A0A939DRR7_9ALTE</name>
<feature type="domain" description="GST N-terminal" evidence="1">
    <location>
        <begin position="1"/>
        <end position="80"/>
    </location>
</feature>
<comment type="caution">
    <text evidence="3">The sequence shown here is derived from an EMBL/GenBank/DDBJ whole genome shotgun (WGS) entry which is preliminary data.</text>
</comment>